<feature type="transmembrane region" description="Helical" evidence="1">
    <location>
        <begin position="84"/>
        <end position="107"/>
    </location>
</feature>
<organism evidence="3">
    <name type="scientific">Iconisemion striatum</name>
    <dbReference type="NCBI Taxonomy" id="60296"/>
    <lineage>
        <taxon>Eukaryota</taxon>
        <taxon>Metazoa</taxon>
        <taxon>Chordata</taxon>
        <taxon>Craniata</taxon>
        <taxon>Vertebrata</taxon>
        <taxon>Euteleostomi</taxon>
        <taxon>Actinopterygii</taxon>
        <taxon>Neopterygii</taxon>
        <taxon>Teleostei</taxon>
        <taxon>Neoteleostei</taxon>
        <taxon>Acanthomorphata</taxon>
        <taxon>Ovalentaria</taxon>
        <taxon>Atherinomorphae</taxon>
        <taxon>Cyprinodontiformes</taxon>
        <taxon>Nothobranchiidae</taxon>
        <taxon>Iconisemion</taxon>
    </lineage>
</organism>
<dbReference type="EMBL" id="HADW01005179">
    <property type="protein sequence ID" value="SBP06579.1"/>
    <property type="molecule type" value="Transcribed_RNA"/>
</dbReference>
<keyword evidence="1" id="KW-0812">Transmembrane</keyword>
<keyword evidence="1" id="KW-1133">Transmembrane helix</keyword>
<gene>
    <name evidence="3" type="primary">Nfu_g_1_006211</name>
</gene>
<proteinExistence type="predicted"/>
<dbReference type="AlphaFoldDB" id="A0A1A7WM30"/>
<evidence type="ECO:0000256" key="1">
    <source>
        <dbReference type="SAM" id="Phobius"/>
    </source>
</evidence>
<evidence type="ECO:0000256" key="2">
    <source>
        <dbReference type="SAM" id="SignalP"/>
    </source>
</evidence>
<evidence type="ECO:0000313" key="3">
    <source>
        <dbReference type="EMBL" id="SBP06579.1"/>
    </source>
</evidence>
<feature type="signal peptide" evidence="2">
    <location>
        <begin position="1"/>
        <end position="23"/>
    </location>
</feature>
<feature type="chain" id="PRO_5008362417" description="Ig-like domain-containing protein" evidence="2">
    <location>
        <begin position="24"/>
        <end position="161"/>
    </location>
</feature>
<dbReference type="InterPro" id="IPR036179">
    <property type="entry name" value="Ig-like_dom_sf"/>
</dbReference>
<accession>A0A1A7WM30</accession>
<dbReference type="SUPFAM" id="SSF48726">
    <property type="entry name" value="Immunoglobulin"/>
    <property type="match status" value="1"/>
</dbReference>
<name>A0A1A7WM30_9TELE</name>
<protein>
    <recommendedName>
        <fullName evidence="4">Ig-like domain-containing protein</fullName>
    </recommendedName>
</protein>
<keyword evidence="1" id="KW-0472">Membrane</keyword>
<evidence type="ECO:0008006" key="4">
    <source>
        <dbReference type="Google" id="ProtNLM"/>
    </source>
</evidence>
<reference evidence="3" key="2">
    <citation type="submission" date="2016-06" db="EMBL/GenBank/DDBJ databases">
        <title>The genome of a short-lived fish provides insights into sex chromosome evolution and the genetic control of aging.</title>
        <authorList>
            <person name="Reichwald K."/>
            <person name="Felder M."/>
            <person name="Petzold A."/>
            <person name="Koch P."/>
            <person name="Groth M."/>
            <person name="Platzer M."/>
        </authorList>
    </citation>
    <scope>NUCLEOTIDE SEQUENCE</scope>
    <source>
        <tissue evidence="3">Brain</tissue>
    </source>
</reference>
<sequence length="161" mass="17489">MKGTQAVALNANGSLLIIQSVSAADYGWYRCNYSVGQSQRCFMINLQVQEAVFAPTVVSDPKVASTQSARSVVLTGEKQEGGGALVPVVSVVSVVVVLAALTGLFVYNKQRVRQHLGHIAGYLNDSEEFYENVTLPNSTTPTDRINSLYQFHEESVSTFKI</sequence>
<keyword evidence="2" id="KW-0732">Signal</keyword>
<reference evidence="3" key="1">
    <citation type="submission" date="2016-05" db="EMBL/GenBank/DDBJ databases">
        <authorList>
            <person name="Lavstsen T."/>
            <person name="Jespersen J.S."/>
        </authorList>
    </citation>
    <scope>NUCLEOTIDE SEQUENCE</scope>
    <source>
        <tissue evidence="3">Brain</tissue>
    </source>
</reference>